<comment type="subunit">
    <text evidence="3">Forms a membrane-associated complex with FtsE.</text>
</comment>
<evidence type="ECO:0000256" key="10">
    <source>
        <dbReference type="ARBA" id="ARBA00023136"/>
    </source>
</evidence>
<feature type="transmembrane region" description="Helical" evidence="13">
    <location>
        <begin position="264"/>
        <end position="289"/>
    </location>
</feature>
<evidence type="ECO:0000256" key="5">
    <source>
        <dbReference type="ARBA" id="ARBA00022475"/>
    </source>
</evidence>
<dbReference type="KEGG" id="nli:G3M70_16690"/>
<dbReference type="Gene3D" id="3.30.70.3040">
    <property type="match status" value="1"/>
</dbReference>
<evidence type="ECO:0000256" key="13">
    <source>
        <dbReference type="SAM" id="Phobius"/>
    </source>
</evidence>
<dbReference type="InterPro" id="IPR047590">
    <property type="entry name" value="FtsX_proteobact-type"/>
</dbReference>
<evidence type="ECO:0000256" key="7">
    <source>
        <dbReference type="ARBA" id="ARBA00022618"/>
    </source>
</evidence>
<accession>A0A7T0BYU8</accession>
<dbReference type="GO" id="GO:0051301">
    <property type="term" value="P:cell division"/>
    <property type="evidence" value="ECO:0007669"/>
    <property type="project" value="UniProtKB-KW"/>
</dbReference>
<keyword evidence="5 12" id="KW-1003">Cell membrane</keyword>
<name>A0A7T0BYU8_9BACT</name>
<evidence type="ECO:0000259" key="14">
    <source>
        <dbReference type="Pfam" id="PF02687"/>
    </source>
</evidence>
<evidence type="ECO:0000256" key="8">
    <source>
        <dbReference type="ARBA" id="ARBA00022692"/>
    </source>
</evidence>
<keyword evidence="11 12" id="KW-0131">Cell cycle</keyword>
<dbReference type="NCBIfam" id="TIGR00439">
    <property type="entry name" value="FtsX_Gneg"/>
    <property type="match status" value="1"/>
</dbReference>
<dbReference type="InterPro" id="IPR003838">
    <property type="entry name" value="ABC3_permease_C"/>
</dbReference>
<dbReference type="EMBL" id="CP048685">
    <property type="protein sequence ID" value="QPJ63422.1"/>
    <property type="molecule type" value="Genomic_DNA"/>
</dbReference>
<keyword evidence="6" id="KW-0997">Cell inner membrane</keyword>
<dbReference type="AlphaFoldDB" id="A0A7T0BYU8"/>
<keyword evidence="8 13" id="KW-0812">Transmembrane</keyword>
<sequence length="298" mass="33409">MFRNALHYAIANIRSNRQVCLASIGSIAVALSFPGLFLFIFVNLNSFLSNWNREVQLMVYLKDDITQQQKVDIESLLNQGPNVQTVTFISREDAWSDFQSLFADKSGLLEELEFNPLPASYRVHFEEGPDRVDSIRKAAESVVTVPGVESVDYGEQWIAGFETFLIFLKIFLVALGGILAMGVLLIISNTIKLSVYSRREEIELMLLIGANPRFIKTPFFLEGIFHGTLGAIISIGLLKLLHLYFQFNFEGTLASTNLGIKLQFIGFVYTALIIVASMVVGWLGSSLSVNQFLKSYRK</sequence>
<evidence type="ECO:0000256" key="11">
    <source>
        <dbReference type="ARBA" id="ARBA00023306"/>
    </source>
</evidence>
<keyword evidence="7 12" id="KW-0132">Cell division</keyword>
<comment type="similarity">
    <text evidence="2 12">Belongs to the ABC-4 integral membrane protein family. FtsX subfamily.</text>
</comment>
<feature type="transmembrane region" description="Helical" evidence="13">
    <location>
        <begin position="21"/>
        <end position="42"/>
    </location>
</feature>
<proteinExistence type="inferred from homology"/>
<dbReference type="Pfam" id="PF18075">
    <property type="entry name" value="FtsX_ECD"/>
    <property type="match status" value="1"/>
</dbReference>
<feature type="transmembrane region" description="Helical" evidence="13">
    <location>
        <begin position="223"/>
        <end position="244"/>
    </location>
</feature>
<evidence type="ECO:0000256" key="3">
    <source>
        <dbReference type="ARBA" id="ARBA00011160"/>
    </source>
</evidence>
<gene>
    <name evidence="16" type="ORF">G3M70_16690</name>
</gene>
<evidence type="ECO:0000313" key="16">
    <source>
        <dbReference type="EMBL" id="QPJ63422.1"/>
    </source>
</evidence>
<dbReference type="InterPro" id="IPR004513">
    <property type="entry name" value="FtsX"/>
</dbReference>
<evidence type="ECO:0000256" key="9">
    <source>
        <dbReference type="ARBA" id="ARBA00022989"/>
    </source>
</evidence>
<evidence type="ECO:0000256" key="4">
    <source>
        <dbReference type="ARBA" id="ARBA00021907"/>
    </source>
</evidence>
<dbReference type="PIRSF" id="PIRSF003097">
    <property type="entry name" value="FtsX"/>
    <property type="match status" value="1"/>
</dbReference>
<organism evidence="16 17">
    <name type="scientific">Candidatus Nitronauta litoralis</name>
    <dbReference type="NCBI Taxonomy" id="2705533"/>
    <lineage>
        <taxon>Bacteria</taxon>
        <taxon>Pseudomonadati</taxon>
        <taxon>Nitrospinota/Tectimicrobiota group</taxon>
        <taxon>Nitrospinota</taxon>
        <taxon>Nitrospinia</taxon>
        <taxon>Nitrospinales</taxon>
        <taxon>Nitrospinaceae</taxon>
        <taxon>Candidatus Nitronauta</taxon>
    </lineage>
</organism>
<dbReference type="Proteomes" id="UP000594688">
    <property type="component" value="Chromosome"/>
</dbReference>
<dbReference type="PANTHER" id="PTHR47755:SF1">
    <property type="entry name" value="CELL DIVISION PROTEIN FTSX"/>
    <property type="match status" value="1"/>
</dbReference>
<evidence type="ECO:0000259" key="15">
    <source>
        <dbReference type="Pfam" id="PF18075"/>
    </source>
</evidence>
<feature type="transmembrane region" description="Helical" evidence="13">
    <location>
        <begin position="164"/>
        <end position="187"/>
    </location>
</feature>
<keyword evidence="9 13" id="KW-1133">Transmembrane helix</keyword>
<dbReference type="InterPro" id="IPR040690">
    <property type="entry name" value="FtsX_ECD"/>
</dbReference>
<dbReference type="Pfam" id="PF02687">
    <property type="entry name" value="FtsX"/>
    <property type="match status" value="1"/>
</dbReference>
<evidence type="ECO:0000313" key="17">
    <source>
        <dbReference type="Proteomes" id="UP000594688"/>
    </source>
</evidence>
<evidence type="ECO:0000256" key="2">
    <source>
        <dbReference type="ARBA" id="ARBA00007379"/>
    </source>
</evidence>
<evidence type="ECO:0000256" key="12">
    <source>
        <dbReference type="PIRNR" id="PIRNR003097"/>
    </source>
</evidence>
<feature type="domain" description="FtsX extracellular" evidence="15">
    <location>
        <begin position="55"/>
        <end position="151"/>
    </location>
</feature>
<comment type="subcellular location">
    <subcellularLocation>
        <location evidence="1">Cell inner membrane</location>
        <topology evidence="1">Multi-pass membrane protein</topology>
    </subcellularLocation>
</comment>
<reference evidence="16 17" key="1">
    <citation type="submission" date="2020-02" db="EMBL/GenBank/DDBJ databases">
        <title>Genomic and physiological characterization of two novel Nitrospinaceae genera.</title>
        <authorList>
            <person name="Mueller A.J."/>
            <person name="Jung M.-Y."/>
            <person name="Strachan C.R."/>
            <person name="Herbold C.W."/>
            <person name="Kirkegaard R.H."/>
            <person name="Daims H."/>
        </authorList>
    </citation>
    <scope>NUCLEOTIDE SEQUENCE [LARGE SCALE GENOMIC DNA]</scope>
    <source>
        <strain evidence="16">EB</strain>
    </source>
</reference>
<dbReference type="PANTHER" id="PTHR47755">
    <property type="entry name" value="CELL DIVISION PROTEIN FTSX"/>
    <property type="match status" value="1"/>
</dbReference>
<evidence type="ECO:0000256" key="1">
    <source>
        <dbReference type="ARBA" id="ARBA00004429"/>
    </source>
</evidence>
<keyword evidence="10 12" id="KW-0472">Membrane</keyword>
<evidence type="ECO:0000256" key="6">
    <source>
        <dbReference type="ARBA" id="ARBA00022519"/>
    </source>
</evidence>
<protein>
    <recommendedName>
        <fullName evidence="4 12">Cell division protein FtsX</fullName>
    </recommendedName>
</protein>
<feature type="domain" description="ABC3 transporter permease C-terminal" evidence="14">
    <location>
        <begin position="175"/>
        <end position="287"/>
    </location>
</feature>
<dbReference type="GO" id="GO:0005886">
    <property type="term" value="C:plasma membrane"/>
    <property type="evidence" value="ECO:0007669"/>
    <property type="project" value="UniProtKB-SubCell"/>
</dbReference>